<dbReference type="InterPro" id="IPR023827">
    <property type="entry name" value="Peptidase_S8_Asp-AS"/>
</dbReference>
<evidence type="ECO:0000259" key="7">
    <source>
        <dbReference type="Pfam" id="PF00082"/>
    </source>
</evidence>
<comment type="similarity">
    <text evidence="1 6">Belongs to the peptidase S8 family.</text>
</comment>
<name>A0A5F2C3W2_9LEPT</name>
<dbReference type="InterPro" id="IPR000209">
    <property type="entry name" value="Peptidase_S8/S53_dom"/>
</dbReference>
<dbReference type="InterPro" id="IPR054399">
    <property type="entry name" value="Fervidolysin-like_N_prodom"/>
</dbReference>
<keyword evidence="2 6" id="KW-0645">Protease</keyword>
<feature type="domain" description="Peptidase S8/S53" evidence="7">
    <location>
        <begin position="558"/>
        <end position="626"/>
    </location>
</feature>
<evidence type="ECO:0000313" key="9">
    <source>
        <dbReference type="EMBL" id="TGM11210.1"/>
    </source>
</evidence>
<dbReference type="GO" id="GO:0006508">
    <property type="term" value="P:proteolysis"/>
    <property type="evidence" value="ECO:0007669"/>
    <property type="project" value="UniProtKB-KW"/>
</dbReference>
<evidence type="ECO:0000313" key="11">
    <source>
        <dbReference type="Proteomes" id="UP000297832"/>
    </source>
</evidence>
<evidence type="ECO:0000256" key="1">
    <source>
        <dbReference type="ARBA" id="ARBA00011073"/>
    </source>
</evidence>
<dbReference type="GO" id="GO:0004252">
    <property type="term" value="F:serine-type endopeptidase activity"/>
    <property type="evidence" value="ECO:0007669"/>
    <property type="project" value="UniProtKB-UniRule"/>
</dbReference>
<keyword evidence="12" id="KW-1185">Reference proteome</keyword>
<dbReference type="PROSITE" id="PS51892">
    <property type="entry name" value="SUBTILASE"/>
    <property type="match status" value="1"/>
</dbReference>
<sequence>MNVKLKIFFPTLIAILSIFTFGVLFGEDIPIGRGKNKSYFESINTSKINVSADGKIVEGEIIVKFKSNIGINSQLYSLKSLGGSQKTTLAETGHLLVKLQDGESVYSAVEKYKDLPGVEYAQPNYIYRMNSVPPNDPNYSQQWAAKNTGQTITKLIDNLYSINNPPSGQGYDLGLEDAWNLSTDCSSTVIAVIDSGVNYDHEELSSTTWESSSCVGNYWAGTKYCKYGYDFIDLDDSPMDYTGHGTHVAGIIAAQGDNLKGIAGVCWSAKIMSVRVLDQFGNGTSATVSNGLNFAINNGAKIINMSLDGPANDPSMATAISNAGINNDVLFVVAAGSQGINLSTNNRFPCEYSSPNIICVGSADQKGSIANFSNYDNSASIANRGVDILAPGTNILSSYNVILTGYISADASTGWTYSGNSANDWGYMPDTGTCYSEPFYSNGPGFGFPGGCGAYSILPNTNSYVYKTFDLSEYNEAQLQARVKFQVADAGDFLEFLADPNGGNPIQDGVTIKRPFQYPANTFENYIGDLTFCTTSTCSIGIRMFTDSDATVPTSTIVKSLSITWAKSTNSSYNVLSGTSMSTAYVTGTAALLKHYQPSFNYSDISNAIVNSGDSTTAAVANTKFGTSLNTYKALIYLNPPTITSGVLQ</sequence>
<keyword evidence="3 6" id="KW-0378">Hydrolase</keyword>
<dbReference type="AlphaFoldDB" id="A0A5F2C3W2"/>
<dbReference type="PROSITE" id="PS00137">
    <property type="entry name" value="SUBTILASE_HIS"/>
    <property type="match status" value="1"/>
</dbReference>
<dbReference type="PANTHER" id="PTHR43806:SF11">
    <property type="entry name" value="CEREVISIN-RELATED"/>
    <property type="match status" value="1"/>
</dbReference>
<evidence type="ECO:0000256" key="2">
    <source>
        <dbReference type="ARBA" id="ARBA00022670"/>
    </source>
</evidence>
<dbReference type="Proteomes" id="UP000297832">
    <property type="component" value="Unassembled WGS sequence"/>
</dbReference>
<reference evidence="10" key="1">
    <citation type="submission" date="2018-10" db="EMBL/GenBank/DDBJ databases">
        <authorList>
            <person name="Vincent A.T."/>
            <person name="Schiettekatte O."/>
            <person name="Bourhy P."/>
            <person name="Veyrier F.J."/>
            <person name="Picardeau M."/>
        </authorList>
    </citation>
    <scope>NUCLEOTIDE SEQUENCE</scope>
    <source>
        <strain evidence="10">201702406</strain>
    </source>
</reference>
<feature type="active site" description="Charge relay system" evidence="5 6">
    <location>
        <position position="244"/>
    </location>
</feature>
<evidence type="ECO:0000256" key="6">
    <source>
        <dbReference type="PROSITE-ProRule" id="PRU01240"/>
    </source>
</evidence>
<protein>
    <recommendedName>
        <fullName evidence="13">Peptidase S8</fullName>
    </recommendedName>
</protein>
<feature type="domain" description="Peptidase S8/S53" evidence="7">
    <location>
        <begin position="187"/>
        <end position="422"/>
    </location>
</feature>
<proteinExistence type="inferred from homology"/>
<evidence type="ECO:0000256" key="3">
    <source>
        <dbReference type="ARBA" id="ARBA00022801"/>
    </source>
</evidence>
<dbReference type="PROSITE" id="PS00136">
    <property type="entry name" value="SUBTILASE_ASP"/>
    <property type="match status" value="1"/>
</dbReference>
<evidence type="ECO:0000259" key="8">
    <source>
        <dbReference type="Pfam" id="PF22148"/>
    </source>
</evidence>
<dbReference type="EMBL" id="RQGV01000019">
    <property type="protein sequence ID" value="TGM11210.1"/>
    <property type="molecule type" value="Genomic_DNA"/>
</dbReference>
<dbReference type="PRINTS" id="PR00723">
    <property type="entry name" value="SUBTILISIN"/>
</dbReference>
<dbReference type="Pfam" id="PF22148">
    <property type="entry name" value="Fervidolysin_NPro-like"/>
    <property type="match status" value="1"/>
</dbReference>
<dbReference type="InterPro" id="IPR022398">
    <property type="entry name" value="Peptidase_S8_His-AS"/>
</dbReference>
<feature type="domain" description="Fervidolysin-like N-terminal prodomain" evidence="8">
    <location>
        <begin position="48"/>
        <end position="124"/>
    </location>
</feature>
<feature type="active site" description="Charge relay system" evidence="5 6">
    <location>
        <position position="194"/>
    </location>
</feature>
<dbReference type="SUPFAM" id="SSF52743">
    <property type="entry name" value="Subtilisin-like"/>
    <property type="match status" value="2"/>
</dbReference>
<gene>
    <name evidence="9" type="ORF">EHQ81_16140</name>
    <name evidence="10" type="ORF">EHQ82_06320</name>
</gene>
<reference evidence="11 12" key="2">
    <citation type="journal article" date="2019" name="PLoS Negl. Trop. Dis.">
        <title>Revisiting the worldwide diversity of Leptospira species in the environment.</title>
        <authorList>
            <person name="Vincent A.T."/>
            <person name="Schiettekatte O."/>
            <person name="Bourhy P."/>
            <person name="Veyrier F.J."/>
            <person name="Picardeau M."/>
        </authorList>
    </citation>
    <scope>NUCLEOTIDE SEQUENCE [LARGE SCALE GENOMIC DNA]</scope>
    <source>
        <strain evidence="9 11">201702405</strain>
        <strain evidence="12">201702406</strain>
    </source>
</reference>
<evidence type="ECO:0008006" key="13">
    <source>
        <dbReference type="Google" id="ProtNLM"/>
    </source>
</evidence>
<dbReference type="Pfam" id="PF00082">
    <property type="entry name" value="Peptidase_S8"/>
    <property type="match status" value="2"/>
</dbReference>
<keyword evidence="4 6" id="KW-0720">Serine protease</keyword>
<dbReference type="InterPro" id="IPR015500">
    <property type="entry name" value="Peptidase_S8_subtilisin-rel"/>
</dbReference>
<feature type="active site" description="Charge relay system" evidence="5 6">
    <location>
        <position position="580"/>
    </location>
</feature>
<dbReference type="InterPro" id="IPR036852">
    <property type="entry name" value="Peptidase_S8/S53_dom_sf"/>
</dbReference>
<organism evidence="9 11">
    <name type="scientific">Leptospira selangorensis</name>
    <dbReference type="NCBI Taxonomy" id="2484982"/>
    <lineage>
        <taxon>Bacteria</taxon>
        <taxon>Pseudomonadati</taxon>
        <taxon>Spirochaetota</taxon>
        <taxon>Spirochaetia</taxon>
        <taxon>Leptospirales</taxon>
        <taxon>Leptospiraceae</taxon>
        <taxon>Leptospira</taxon>
    </lineage>
</organism>
<dbReference type="Gene3D" id="3.40.50.200">
    <property type="entry name" value="Peptidase S8/S53 domain"/>
    <property type="match status" value="2"/>
</dbReference>
<evidence type="ECO:0000256" key="5">
    <source>
        <dbReference type="PIRSR" id="PIRSR615500-1"/>
    </source>
</evidence>
<evidence type="ECO:0000256" key="4">
    <source>
        <dbReference type="ARBA" id="ARBA00022825"/>
    </source>
</evidence>
<evidence type="ECO:0000313" key="10">
    <source>
        <dbReference type="EMBL" id="TGM23037.1"/>
    </source>
</evidence>
<evidence type="ECO:0000313" key="12">
    <source>
        <dbReference type="Proteomes" id="UP000298057"/>
    </source>
</evidence>
<dbReference type="PANTHER" id="PTHR43806">
    <property type="entry name" value="PEPTIDASE S8"/>
    <property type="match status" value="1"/>
</dbReference>
<dbReference type="RefSeq" id="WP_135626647.1">
    <property type="nucleotide sequence ID" value="NZ_RQGU01000084.1"/>
</dbReference>
<dbReference type="InterPro" id="IPR050131">
    <property type="entry name" value="Peptidase_S8_subtilisin-like"/>
</dbReference>
<dbReference type="EMBL" id="RQGU01000084">
    <property type="protein sequence ID" value="TGM23037.1"/>
    <property type="molecule type" value="Genomic_DNA"/>
</dbReference>
<accession>A0A5F2C3W2</accession>
<dbReference type="Proteomes" id="UP000298057">
    <property type="component" value="Unassembled WGS sequence"/>
</dbReference>
<comment type="caution">
    <text evidence="9">The sequence shown here is derived from an EMBL/GenBank/DDBJ whole genome shotgun (WGS) entry which is preliminary data.</text>
</comment>